<evidence type="ECO:0008006" key="3">
    <source>
        <dbReference type="Google" id="ProtNLM"/>
    </source>
</evidence>
<proteinExistence type="predicted"/>
<evidence type="ECO:0000313" key="1">
    <source>
        <dbReference type="EMBL" id="CAK0783225.1"/>
    </source>
</evidence>
<dbReference type="AlphaFoldDB" id="A0AAV1IAC4"/>
<accession>A0AAV1IAC4</accession>
<dbReference type="PANTHER" id="PTHR34714">
    <property type="entry name" value="EGF-LIKE DOMAIN-CONTAINING PROTEIN"/>
    <property type="match status" value="1"/>
</dbReference>
<name>A0AAV1IAC4_9CHLO</name>
<sequence length="384" mass="41440">MEYQPPAIPNHGDHNTIFELAHQVPLCGSADAHALSILYDIDSGTARCHVSSVLGAKYGLAVTNEQQVVSVTDRVLGHQVWYNRERSRKPQTFTQAEAQQDPTEGGQNCDFCQWQSLTAEDTFGRIERAHAVTASNLFKYCQPCHGLVLFKHHDPLSFHQQQLSDLLSCSQGWFQAAHRAHPEAVHPFFIWNCGARAGASQFHGHAQVTLSQVPFPACERLSTAAAAYASSQPGRTYYQDLIAAHRTAGLLTEAPGSSACALASLAPTKDMEVVVIGKSLESADFQHLLYVALRALIDKLGAATFNVGIFNIRVPGSDSAAPAASSQTSTDEVPVLARIVSRGKVSSRASDFGGLEVFGQASIGNTDPYGVYKALLASLSMYNQ</sequence>
<comment type="caution">
    <text evidence="1">The sequence shown here is derived from an EMBL/GenBank/DDBJ whole genome shotgun (WGS) entry which is preliminary data.</text>
</comment>
<dbReference type="SUPFAM" id="SSF54197">
    <property type="entry name" value="HIT-like"/>
    <property type="match status" value="1"/>
</dbReference>
<evidence type="ECO:0000313" key="2">
    <source>
        <dbReference type="Proteomes" id="UP001314263"/>
    </source>
</evidence>
<keyword evidence="2" id="KW-1185">Reference proteome</keyword>
<protein>
    <recommendedName>
        <fullName evidence="3">ATP adenylyltransferase</fullName>
    </recommendedName>
</protein>
<dbReference type="Proteomes" id="UP001314263">
    <property type="component" value="Unassembled WGS sequence"/>
</dbReference>
<organism evidence="1 2">
    <name type="scientific">Coccomyxa viridis</name>
    <dbReference type="NCBI Taxonomy" id="1274662"/>
    <lineage>
        <taxon>Eukaryota</taxon>
        <taxon>Viridiplantae</taxon>
        <taxon>Chlorophyta</taxon>
        <taxon>core chlorophytes</taxon>
        <taxon>Trebouxiophyceae</taxon>
        <taxon>Trebouxiophyceae incertae sedis</taxon>
        <taxon>Coccomyxaceae</taxon>
        <taxon>Coccomyxa</taxon>
    </lineage>
</organism>
<gene>
    <name evidence="1" type="ORF">CVIRNUC_006424</name>
</gene>
<dbReference type="EMBL" id="CAUYUE010000008">
    <property type="protein sequence ID" value="CAK0783225.1"/>
    <property type="molecule type" value="Genomic_DNA"/>
</dbReference>
<reference evidence="1 2" key="1">
    <citation type="submission" date="2023-10" db="EMBL/GenBank/DDBJ databases">
        <authorList>
            <person name="Maclean D."/>
            <person name="Macfadyen A."/>
        </authorList>
    </citation>
    <scope>NUCLEOTIDE SEQUENCE [LARGE SCALE GENOMIC DNA]</scope>
</reference>
<dbReference type="InterPro" id="IPR036265">
    <property type="entry name" value="HIT-like_sf"/>
</dbReference>
<dbReference type="PANTHER" id="PTHR34714:SF3">
    <property type="match status" value="1"/>
</dbReference>